<evidence type="ECO:0000256" key="2">
    <source>
        <dbReference type="ARBA" id="ARBA00022630"/>
    </source>
</evidence>
<evidence type="ECO:0000313" key="7">
    <source>
        <dbReference type="EMBL" id="KAF1961556.1"/>
    </source>
</evidence>
<dbReference type="Pfam" id="PF01565">
    <property type="entry name" value="FAD_binding_4"/>
    <property type="match status" value="1"/>
</dbReference>
<dbReference type="EMBL" id="ML976981">
    <property type="protein sequence ID" value="KAF1961556.1"/>
    <property type="molecule type" value="Genomic_DNA"/>
</dbReference>
<dbReference type="OrthoDB" id="407275at2759"/>
<evidence type="ECO:0000256" key="1">
    <source>
        <dbReference type="ARBA" id="ARBA00005466"/>
    </source>
</evidence>
<comment type="similarity">
    <text evidence="1">Belongs to the oxygen-dependent FAD-linked oxidoreductase family.</text>
</comment>
<dbReference type="InterPro" id="IPR036318">
    <property type="entry name" value="FAD-bd_PCMH-like_sf"/>
</dbReference>
<dbReference type="Proteomes" id="UP000800035">
    <property type="component" value="Unassembled WGS sequence"/>
</dbReference>
<reference evidence="7" key="1">
    <citation type="journal article" date="2020" name="Stud. Mycol.">
        <title>101 Dothideomycetes genomes: a test case for predicting lifestyles and emergence of pathogens.</title>
        <authorList>
            <person name="Haridas S."/>
            <person name="Albert R."/>
            <person name="Binder M."/>
            <person name="Bloem J."/>
            <person name="Labutti K."/>
            <person name="Salamov A."/>
            <person name="Andreopoulos B."/>
            <person name="Baker S."/>
            <person name="Barry K."/>
            <person name="Bills G."/>
            <person name="Bluhm B."/>
            <person name="Cannon C."/>
            <person name="Castanera R."/>
            <person name="Culley D."/>
            <person name="Daum C."/>
            <person name="Ezra D."/>
            <person name="Gonzalez J."/>
            <person name="Henrissat B."/>
            <person name="Kuo A."/>
            <person name="Liang C."/>
            <person name="Lipzen A."/>
            <person name="Lutzoni F."/>
            <person name="Magnuson J."/>
            <person name="Mondo S."/>
            <person name="Nolan M."/>
            <person name="Ohm R."/>
            <person name="Pangilinan J."/>
            <person name="Park H.-J."/>
            <person name="Ramirez L."/>
            <person name="Alfaro M."/>
            <person name="Sun H."/>
            <person name="Tritt A."/>
            <person name="Yoshinaga Y."/>
            <person name="Zwiers L.-H."/>
            <person name="Turgeon B."/>
            <person name="Goodwin S."/>
            <person name="Spatafora J."/>
            <person name="Crous P."/>
            <person name="Grigoriev I."/>
        </authorList>
    </citation>
    <scope>NUCLEOTIDE SEQUENCE</scope>
    <source>
        <strain evidence="7">CBS 675.92</strain>
    </source>
</reference>
<dbReference type="Gene3D" id="3.40.462.20">
    <property type="match status" value="1"/>
</dbReference>
<protein>
    <submittedName>
        <fullName evidence="7">FAD-binding domain-containing protein</fullName>
    </submittedName>
</protein>
<proteinExistence type="inferred from homology"/>
<gene>
    <name evidence="7" type="ORF">CC80DRAFT_488804</name>
</gene>
<dbReference type="InterPro" id="IPR050416">
    <property type="entry name" value="FAD-linked_Oxidoreductase"/>
</dbReference>
<dbReference type="PANTHER" id="PTHR42973:SF15">
    <property type="entry name" value="FAD-BINDING PCMH-TYPE DOMAIN-CONTAINING PROTEIN"/>
    <property type="match status" value="1"/>
</dbReference>
<keyword evidence="2" id="KW-0285">Flavoprotein</keyword>
<dbReference type="GO" id="GO:0071949">
    <property type="term" value="F:FAD binding"/>
    <property type="evidence" value="ECO:0007669"/>
    <property type="project" value="InterPro"/>
</dbReference>
<dbReference type="Gene3D" id="3.30.465.10">
    <property type="match status" value="1"/>
</dbReference>
<feature type="signal peptide" evidence="5">
    <location>
        <begin position="1"/>
        <end position="17"/>
    </location>
</feature>
<accession>A0A6A5UF80</accession>
<keyword evidence="8" id="KW-1185">Reference proteome</keyword>
<organism evidence="7 8">
    <name type="scientific">Byssothecium circinans</name>
    <dbReference type="NCBI Taxonomy" id="147558"/>
    <lineage>
        <taxon>Eukaryota</taxon>
        <taxon>Fungi</taxon>
        <taxon>Dikarya</taxon>
        <taxon>Ascomycota</taxon>
        <taxon>Pezizomycotina</taxon>
        <taxon>Dothideomycetes</taxon>
        <taxon>Pleosporomycetidae</taxon>
        <taxon>Pleosporales</taxon>
        <taxon>Massarineae</taxon>
        <taxon>Massarinaceae</taxon>
        <taxon>Byssothecium</taxon>
    </lineage>
</organism>
<evidence type="ECO:0000256" key="3">
    <source>
        <dbReference type="ARBA" id="ARBA00022827"/>
    </source>
</evidence>
<dbReference type="AlphaFoldDB" id="A0A6A5UF80"/>
<feature type="domain" description="FAD-binding PCMH-type" evidence="6">
    <location>
        <begin position="56"/>
        <end position="229"/>
    </location>
</feature>
<evidence type="ECO:0000313" key="8">
    <source>
        <dbReference type="Proteomes" id="UP000800035"/>
    </source>
</evidence>
<dbReference type="InterPro" id="IPR016169">
    <property type="entry name" value="FAD-bd_PCMH_sub2"/>
</dbReference>
<evidence type="ECO:0000256" key="5">
    <source>
        <dbReference type="SAM" id="SignalP"/>
    </source>
</evidence>
<dbReference type="InterPro" id="IPR016166">
    <property type="entry name" value="FAD-bd_PCMH"/>
</dbReference>
<dbReference type="InterPro" id="IPR012951">
    <property type="entry name" value="BBE"/>
</dbReference>
<dbReference type="PROSITE" id="PS51387">
    <property type="entry name" value="FAD_PCMH"/>
    <property type="match status" value="1"/>
</dbReference>
<dbReference type="Pfam" id="PF08031">
    <property type="entry name" value="BBE"/>
    <property type="match status" value="1"/>
</dbReference>
<evidence type="ECO:0000259" key="6">
    <source>
        <dbReference type="PROSITE" id="PS51387"/>
    </source>
</evidence>
<feature type="chain" id="PRO_5025607665" evidence="5">
    <location>
        <begin position="18"/>
        <end position="496"/>
    </location>
</feature>
<dbReference type="PANTHER" id="PTHR42973">
    <property type="entry name" value="BINDING OXIDOREDUCTASE, PUTATIVE (AFU_ORTHOLOGUE AFUA_1G17690)-RELATED"/>
    <property type="match status" value="1"/>
</dbReference>
<keyword evidence="5" id="KW-0732">Signal</keyword>
<keyword evidence="3" id="KW-0274">FAD</keyword>
<name>A0A6A5UF80_9PLEO</name>
<dbReference type="InterPro" id="IPR006094">
    <property type="entry name" value="Oxid_FAD_bind_N"/>
</dbReference>
<sequence length="496" mass="54029">MKLELLANGLLAGLASASFAKRAAKIADCLGDKNVPVRWENSPDFSELAEPFNLRLAYKPKVIVLPSKDQHVQDAVKCANECGFKVQARSGGHSYASYSSGGKDGSVVINLQGLHNITLDTSTNIAKVGGGVRLGNLAQAVWDQGRRGISHGTCPGVGVGGHFTHGGYGHTSRNWGIALDHIVGLDVVLADGSLVKADSTTNQDLFWALRGAADSFGIITNFYLRTNPAPESVTYFSFRWGDKLFGKKDDFTGTFLHLQEVSLNKSIIDNRISYGIFLDGVSTFNLGGTFFGSPEEFNKAILPEITRSVPAPNNIVVEAYDWIGYLKLMSDVNSIEVPLEGYDEHDTFFAKSITVPELGGGLTKTAVDSFYTYIAKGAPIPYFVIINLYGGPGSAINTKDTKFAAYNDRDSLWVFQNYGSSGSQQGVKWINGINDAIIKAQPQTHFGAYLNYVDPTYSAETAHELYYGKELTTKLEALKDKYDPKSTFWNPQTFGQ</sequence>
<dbReference type="GO" id="GO:0016491">
    <property type="term" value="F:oxidoreductase activity"/>
    <property type="evidence" value="ECO:0007669"/>
    <property type="project" value="UniProtKB-KW"/>
</dbReference>
<evidence type="ECO:0000256" key="4">
    <source>
        <dbReference type="ARBA" id="ARBA00023002"/>
    </source>
</evidence>
<dbReference type="SUPFAM" id="SSF56176">
    <property type="entry name" value="FAD-binding/transporter-associated domain-like"/>
    <property type="match status" value="1"/>
</dbReference>
<keyword evidence="4" id="KW-0560">Oxidoreductase</keyword>